<sequence length="60" mass="6383">MSAMSRNKMAATATLRSIHASDNMKKIEKEAPIRLTHEGIYGETETGAKGSAAPARVPAQ</sequence>
<protein>
    <submittedName>
        <fullName evidence="2">Uncharacterized protein</fullName>
    </submittedName>
</protein>
<evidence type="ECO:0000313" key="2">
    <source>
        <dbReference type="EMBL" id="QDL39332.1"/>
    </source>
</evidence>
<dbReference type="Proteomes" id="UP000316798">
    <property type="component" value="Chromosome"/>
</dbReference>
<feature type="region of interest" description="Disordered" evidence="1">
    <location>
        <begin position="38"/>
        <end position="60"/>
    </location>
</feature>
<reference evidence="2 3" key="1">
    <citation type="submission" date="2019-01" db="EMBL/GenBank/DDBJ databases">
        <title>Genomic insights into a novel species Rhodoferax sp.</title>
        <authorList>
            <person name="Jin L."/>
        </authorList>
    </citation>
    <scope>NUCLEOTIDE SEQUENCE [LARGE SCALE GENOMIC DNA]</scope>
    <source>
        <strain evidence="2 3">CHu59-6-5</strain>
    </source>
</reference>
<dbReference type="EMBL" id="CP035503">
    <property type="protein sequence ID" value="QDL39332.1"/>
    <property type="molecule type" value="Genomic_DNA"/>
</dbReference>
<proteinExistence type="predicted"/>
<evidence type="ECO:0000256" key="1">
    <source>
        <dbReference type="SAM" id="MobiDB-lite"/>
    </source>
</evidence>
<keyword evidence="3" id="KW-1185">Reference proteome</keyword>
<name>A0A515DFZ9_9BURK</name>
<evidence type="ECO:0000313" key="3">
    <source>
        <dbReference type="Proteomes" id="UP000316798"/>
    </source>
</evidence>
<accession>A0A515DFZ9</accession>
<dbReference type="KEGG" id="rhf:EUB48_19925"/>
<organism evidence="2 3">
    <name type="scientific">Rhodoferax sediminis</name>
    <dbReference type="NCBI Taxonomy" id="2509614"/>
    <lineage>
        <taxon>Bacteria</taxon>
        <taxon>Pseudomonadati</taxon>
        <taxon>Pseudomonadota</taxon>
        <taxon>Betaproteobacteria</taxon>
        <taxon>Burkholderiales</taxon>
        <taxon>Comamonadaceae</taxon>
        <taxon>Rhodoferax</taxon>
    </lineage>
</organism>
<dbReference type="AlphaFoldDB" id="A0A515DFZ9"/>
<dbReference type="RefSeq" id="WP_142820816.1">
    <property type="nucleotide sequence ID" value="NZ_CP035503.1"/>
</dbReference>
<gene>
    <name evidence="2" type="ORF">EUB48_19925</name>
</gene>